<dbReference type="Pfam" id="PF00071">
    <property type="entry name" value="Ras"/>
    <property type="match status" value="1"/>
</dbReference>
<dbReference type="PROSITE" id="PS51419">
    <property type="entry name" value="RAB"/>
    <property type="match status" value="1"/>
</dbReference>
<dbReference type="GO" id="GO:0005770">
    <property type="term" value="C:late endosome"/>
    <property type="evidence" value="ECO:0007669"/>
    <property type="project" value="TreeGrafter"/>
</dbReference>
<keyword evidence="6" id="KW-1185">Reference proteome</keyword>
<feature type="region of interest" description="Disordered" evidence="4">
    <location>
        <begin position="130"/>
        <end position="221"/>
    </location>
</feature>
<evidence type="ECO:0000313" key="5">
    <source>
        <dbReference type="EMBL" id="KAG5193178.1"/>
    </source>
</evidence>
<feature type="compositionally biased region" description="Low complexity" evidence="4">
    <location>
        <begin position="161"/>
        <end position="186"/>
    </location>
</feature>
<dbReference type="GO" id="GO:0003924">
    <property type="term" value="F:GTPase activity"/>
    <property type="evidence" value="ECO:0007669"/>
    <property type="project" value="InterPro"/>
</dbReference>
<dbReference type="OrthoDB" id="245989at2759"/>
<protein>
    <submittedName>
        <fullName evidence="5">Uncharacterized protein</fullName>
    </submittedName>
</protein>
<dbReference type="SUPFAM" id="SSF52540">
    <property type="entry name" value="P-loop containing nucleoside triphosphate hydrolases"/>
    <property type="match status" value="1"/>
</dbReference>
<dbReference type="PANTHER" id="PTHR47981:SF39">
    <property type="entry name" value="RAS-RELATED PROTEIN RAB"/>
    <property type="match status" value="1"/>
</dbReference>
<feature type="compositionally biased region" description="Gly residues" evidence="4">
    <location>
        <begin position="335"/>
        <end position="347"/>
    </location>
</feature>
<keyword evidence="3" id="KW-0342">GTP-binding</keyword>
<dbReference type="GO" id="GO:0005525">
    <property type="term" value="F:GTP binding"/>
    <property type="evidence" value="ECO:0007669"/>
    <property type="project" value="UniProtKB-KW"/>
</dbReference>
<feature type="compositionally biased region" description="Low complexity" evidence="4">
    <location>
        <begin position="31"/>
        <end position="43"/>
    </location>
</feature>
<keyword evidence="2" id="KW-0547">Nucleotide-binding</keyword>
<evidence type="ECO:0000313" key="6">
    <source>
        <dbReference type="Proteomes" id="UP000664859"/>
    </source>
</evidence>
<feature type="compositionally biased region" description="Low complexity" evidence="4">
    <location>
        <begin position="278"/>
        <end position="295"/>
    </location>
</feature>
<dbReference type="PANTHER" id="PTHR47981">
    <property type="entry name" value="RAB FAMILY"/>
    <property type="match status" value="1"/>
</dbReference>
<proteinExistence type="inferred from homology"/>
<reference evidence="5" key="1">
    <citation type="submission" date="2021-02" db="EMBL/GenBank/DDBJ databases">
        <title>First Annotated Genome of the Yellow-green Alga Tribonema minus.</title>
        <authorList>
            <person name="Mahan K.M."/>
        </authorList>
    </citation>
    <scope>NUCLEOTIDE SEQUENCE</scope>
    <source>
        <strain evidence="5">UTEX B ZZ1240</strain>
    </source>
</reference>
<dbReference type="EMBL" id="JAFCMP010000001">
    <property type="protein sequence ID" value="KAG5193178.1"/>
    <property type="molecule type" value="Genomic_DNA"/>
</dbReference>
<feature type="region of interest" description="Disordered" evidence="4">
    <location>
        <begin position="31"/>
        <end position="64"/>
    </location>
</feature>
<accession>A0A836CPW2</accession>
<feature type="region of interest" description="Disordered" evidence="4">
    <location>
        <begin position="236"/>
        <end position="355"/>
    </location>
</feature>
<dbReference type="GO" id="GO:0005764">
    <property type="term" value="C:lysosome"/>
    <property type="evidence" value="ECO:0007669"/>
    <property type="project" value="TreeGrafter"/>
</dbReference>
<dbReference type="SMART" id="SM00174">
    <property type="entry name" value="RHO"/>
    <property type="match status" value="1"/>
</dbReference>
<dbReference type="SMART" id="SM00176">
    <property type="entry name" value="RAN"/>
    <property type="match status" value="1"/>
</dbReference>
<dbReference type="Proteomes" id="UP000664859">
    <property type="component" value="Unassembled WGS sequence"/>
</dbReference>
<comment type="caution">
    <text evidence="5">The sequence shown here is derived from an EMBL/GenBank/DDBJ whole genome shotgun (WGS) entry which is preliminary data.</text>
</comment>
<dbReference type="SMART" id="SM00175">
    <property type="entry name" value="RAB"/>
    <property type="match status" value="1"/>
</dbReference>
<dbReference type="AlphaFoldDB" id="A0A836CPW2"/>
<feature type="compositionally biased region" description="Gly residues" evidence="4">
    <location>
        <begin position="310"/>
        <end position="321"/>
    </location>
</feature>
<dbReference type="PRINTS" id="PR00449">
    <property type="entry name" value="RASTRNSFRMNG"/>
</dbReference>
<dbReference type="InterPro" id="IPR027417">
    <property type="entry name" value="P-loop_NTPase"/>
</dbReference>
<feature type="compositionally biased region" description="Low complexity" evidence="4">
    <location>
        <begin position="322"/>
        <end position="334"/>
    </location>
</feature>
<dbReference type="GO" id="GO:0045335">
    <property type="term" value="C:phagocytic vesicle"/>
    <property type="evidence" value="ECO:0007669"/>
    <property type="project" value="TreeGrafter"/>
</dbReference>
<comment type="similarity">
    <text evidence="1">Belongs to the small GTPase superfamily. Rab family.</text>
</comment>
<evidence type="ECO:0000256" key="3">
    <source>
        <dbReference type="ARBA" id="ARBA00023134"/>
    </source>
</evidence>
<evidence type="ECO:0000256" key="1">
    <source>
        <dbReference type="ARBA" id="ARBA00006270"/>
    </source>
</evidence>
<dbReference type="PROSITE" id="PS51421">
    <property type="entry name" value="RAS"/>
    <property type="match status" value="1"/>
</dbReference>
<evidence type="ECO:0000256" key="2">
    <source>
        <dbReference type="ARBA" id="ARBA00022741"/>
    </source>
</evidence>
<organism evidence="5 6">
    <name type="scientific">Tribonema minus</name>
    <dbReference type="NCBI Taxonomy" id="303371"/>
    <lineage>
        <taxon>Eukaryota</taxon>
        <taxon>Sar</taxon>
        <taxon>Stramenopiles</taxon>
        <taxon>Ochrophyta</taxon>
        <taxon>PX clade</taxon>
        <taxon>Xanthophyceae</taxon>
        <taxon>Tribonematales</taxon>
        <taxon>Tribonemataceae</taxon>
        <taxon>Tribonema</taxon>
    </lineage>
</organism>
<dbReference type="InterPro" id="IPR001806">
    <property type="entry name" value="Small_GTPase"/>
</dbReference>
<gene>
    <name evidence="5" type="ORF">JKP88DRAFT_260949</name>
</gene>
<feature type="compositionally biased region" description="Basic and acidic residues" evidence="4">
    <location>
        <begin position="48"/>
        <end position="61"/>
    </location>
</feature>
<dbReference type="GO" id="GO:0090385">
    <property type="term" value="P:phagosome-lysosome fusion"/>
    <property type="evidence" value="ECO:0007669"/>
    <property type="project" value="TreeGrafter"/>
</dbReference>
<dbReference type="NCBIfam" id="TIGR00231">
    <property type="entry name" value="small_GTP"/>
    <property type="match status" value="1"/>
</dbReference>
<dbReference type="Gene3D" id="3.40.50.300">
    <property type="entry name" value="P-loop containing nucleotide triphosphate hydrolases"/>
    <property type="match status" value="1"/>
</dbReference>
<evidence type="ECO:0000256" key="4">
    <source>
        <dbReference type="SAM" id="MobiDB-lite"/>
    </source>
</evidence>
<dbReference type="InterPro" id="IPR005225">
    <property type="entry name" value="Small_GTP-bd"/>
</dbReference>
<dbReference type="SMART" id="SM00173">
    <property type="entry name" value="RAS"/>
    <property type="match status" value="1"/>
</dbReference>
<dbReference type="GO" id="GO:0008333">
    <property type="term" value="P:endosome to lysosome transport"/>
    <property type="evidence" value="ECO:0007669"/>
    <property type="project" value="TreeGrafter"/>
</dbReference>
<name>A0A836CPW2_9STRA</name>
<dbReference type="FunFam" id="3.40.50.300:FF:001447">
    <property type="entry name" value="Ras-related protein Rab-1B"/>
    <property type="match status" value="1"/>
</dbReference>
<sequence length="638" mass="66304">MLQPKSLKPRSIAALYGGVQSSSSALGSSFNLGSSVGSSSNQGTPPASERRQLPDAEHHDLQSCGSPASIGSTGAYAFRYTCTTAHCMVLCGMLEQTWRQTCHLDLCMLSYDAAVLAACSSDDGALSPGAGDGDGVLMTDEEGSLSPDGRRRSAGSRAARRPSSASASPPSPPRRASAAAQQQQQQEGGALGGKSHARNSSSGSFVPALQQRSESPEAAPAAATASVAAAAAAAAVGAHSRSPLRSTRQRRGREWEAAAQSPGGRAGAVGGPDAVSDGAGAEARSGAAEGAIGAAQRSVPSPNPSNGSQGVRGAGGEGGSGADAAAGGLHVETAGEGGGGVRGGNGDEPGSPLAATVLPHPTVTCKVLVVGNAKCGKTSIIQRYVHGRFTSEYTTTVGADYLKKDVLAPDGTCVRLQLWDIAGQDRFARLTRAYFRRARAAVVVCDITREGTYEAVSRWKDELDVWCTTEGCKIPVFLIANKCDLLTDAQESFLMGAKMEKTCREKNFEAWYITSAKGGDNIATAMSNLLVKAPSSGAGASAAEEVLYLQVVDQSTDTFYKDEGGRQAHIQVDVKITNPKGLDLSRIPLVLQLHYENGYAVQNQEILATIMAQHLETDNRGGAVIRFRIEEVSKNHRR</sequence>